<organism evidence="1 2">
    <name type="scientific">Tanacetum coccineum</name>
    <dbReference type="NCBI Taxonomy" id="301880"/>
    <lineage>
        <taxon>Eukaryota</taxon>
        <taxon>Viridiplantae</taxon>
        <taxon>Streptophyta</taxon>
        <taxon>Embryophyta</taxon>
        <taxon>Tracheophyta</taxon>
        <taxon>Spermatophyta</taxon>
        <taxon>Magnoliopsida</taxon>
        <taxon>eudicotyledons</taxon>
        <taxon>Gunneridae</taxon>
        <taxon>Pentapetalae</taxon>
        <taxon>asterids</taxon>
        <taxon>campanulids</taxon>
        <taxon>Asterales</taxon>
        <taxon>Asteraceae</taxon>
        <taxon>Asteroideae</taxon>
        <taxon>Anthemideae</taxon>
        <taxon>Anthemidinae</taxon>
        <taxon>Tanacetum</taxon>
    </lineage>
</organism>
<reference evidence="1" key="2">
    <citation type="submission" date="2022-01" db="EMBL/GenBank/DDBJ databases">
        <authorList>
            <person name="Yamashiro T."/>
            <person name="Shiraishi A."/>
            <person name="Satake H."/>
            <person name="Nakayama K."/>
        </authorList>
    </citation>
    <scope>NUCLEOTIDE SEQUENCE</scope>
</reference>
<sequence>MCMFACTVSIAESTNIKEAMADHAWIEAMQEELHLIISAYVRLMAVRVPPAMSPGLSASIAVVAAMSNSAFCKRFRSSYESSPSSSPPDLPSLDL</sequence>
<proteinExistence type="predicted"/>
<name>A0ABQ5H2Z8_9ASTR</name>
<reference evidence="1" key="1">
    <citation type="journal article" date="2022" name="Int. J. Mol. Sci.">
        <title>Draft Genome of Tanacetum Coccineum: Genomic Comparison of Closely Related Tanacetum-Family Plants.</title>
        <authorList>
            <person name="Yamashiro T."/>
            <person name="Shiraishi A."/>
            <person name="Nakayama K."/>
            <person name="Satake H."/>
        </authorList>
    </citation>
    <scope>NUCLEOTIDE SEQUENCE</scope>
</reference>
<protein>
    <submittedName>
        <fullName evidence="1">Uncharacterized protein</fullName>
    </submittedName>
</protein>
<dbReference type="EMBL" id="BQNB010019145">
    <property type="protein sequence ID" value="GJT82194.1"/>
    <property type="molecule type" value="Genomic_DNA"/>
</dbReference>
<keyword evidence="2" id="KW-1185">Reference proteome</keyword>
<accession>A0ABQ5H2Z8</accession>
<evidence type="ECO:0000313" key="2">
    <source>
        <dbReference type="Proteomes" id="UP001151760"/>
    </source>
</evidence>
<evidence type="ECO:0000313" key="1">
    <source>
        <dbReference type="EMBL" id="GJT82194.1"/>
    </source>
</evidence>
<dbReference type="Proteomes" id="UP001151760">
    <property type="component" value="Unassembled WGS sequence"/>
</dbReference>
<gene>
    <name evidence="1" type="ORF">Tco_1056536</name>
</gene>
<comment type="caution">
    <text evidence="1">The sequence shown here is derived from an EMBL/GenBank/DDBJ whole genome shotgun (WGS) entry which is preliminary data.</text>
</comment>